<dbReference type="PANTHER" id="PTHR33065">
    <property type="entry name" value="OS07G0486400 PROTEIN"/>
    <property type="match status" value="1"/>
</dbReference>
<reference evidence="2" key="3">
    <citation type="submission" date="2015-04" db="UniProtKB">
        <authorList>
            <consortium name="EnsemblPlants"/>
        </authorList>
    </citation>
    <scope>IDENTIFICATION</scope>
</reference>
<dbReference type="PANTHER" id="PTHR33065:SF64">
    <property type="entry name" value="OS05G0109100 PROTEIN"/>
    <property type="match status" value="1"/>
</dbReference>
<dbReference type="HOGENOM" id="CLU_437064_0_0_1"/>
<name>A0A0D9WBX4_9ORYZ</name>
<feature type="domain" description="DUF6598" evidence="1">
    <location>
        <begin position="55"/>
        <end position="266"/>
    </location>
</feature>
<dbReference type="Proteomes" id="UP000032180">
    <property type="component" value="Chromosome 5"/>
</dbReference>
<reference evidence="2 3" key="1">
    <citation type="submission" date="2012-08" db="EMBL/GenBank/DDBJ databases">
        <title>Oryza genome evolution.</title>
        <authorList>
            <person name="Wing R.A."/>
        </authorList>
    </citation>
    <scope>NUCLEOTIDE SEQUENCE</scope>
</reference>
<dbReference type="InterPro" id="IPR046533">
    <property type="entry name" value="DUF6598"/>
</dbReference>
<dbReference type="Gramene" id="LPERR05G00670.1">
    <property type="protein sequence ID" value="LPERR05G00670.1"/>
    <property type="gene ID" value="LPERR05G00670"/>
</dbReference>
<keyword evidence="3" id="KW-1185">Reference proteome</keyword>
<dbReference type="STRING" id="77586.A0A0D9WBX4"/>
<dbReference type="AlphaFoldDB" id="A0A0D9WBX4"/>
<dbReference type="Pfam" id="PF20241">
    <property type="entry name" value="DUF6598"/>
    <property type="match status" value="2"/>
</dbReference>
<organism evidence="2 3">
    <name type="scientific">Leersia perrieri</name>
    <dbReference type="NCBI Taxonomy" id="77586"/>
    <lineage>
        <taxon>Eukaryota</taxon>
        <taxon>Viridiplantae</taxon>
        <taxon>Streptophyta</taxon>
        <taxon>Embryophyta</taxon>
        <taxon>Tracheophyta</taxon>
        <taxon>Spermatophyta</taxon>
        <taxon>Magnoliopsida</taxon>
        <taxon>Liliopsida</taxon>
        <taxon>Poales</taxon>
        <taxon>Poaceae</taxon>
        <taxon>BOP clade</taxon>
        <taxon>Oryzoideae</taxon>
        <taxon>Oryzeae</taxon>
        <taxon>Oryzinae</taxon>
        <taxon>Leersia</taxon>
    </lineage>
</organism>
<sequence length="626" mass="71473">MMAPYPCPAVMAYCRRKAMAADESNDEETEIEEDKAVKAQEDIQLLLHPSQRRVDTIDRKCVYLFRRHRDDCQLINSKDDSLILTGPTRGLVLVSPIYFEVDLRIKDERLRGKKKEHSRGLFLIGGIQSRRNKVKNKVESETFDGKLGTVEMKYAVVEEAVEATVEIKVLEGYFHGEVAACTTNIQDRFVLLDSRTCCVMADNHDLQLSRRVIAVHYKEKLLLTFVDQDDIVSSSSVTQTIVFTPNINGSEVTQVTCGSVKMVVKVTWSLMVARRNWVPDAEQEDDDSCCLGLEPFFYDEAETAAEERRRARVREQQAKEDKAQKAFRKRITRFDPKRGIYYYTRYFFADPLTFDLNEESPLAPMRYTDRIYNENQEIPLPKCKSVNILSVNILSSDIGFPINVYGSVIARDSLDEKCVYLFRRPRKHCQLINSKDDSLILTGPTRGLVLMGAIYFEVDLRIKDDRLRGKKKEHSKVLLTIDAIQRRRDKGKNGVESETFDGKLGMVEMKYKVVEEAVEATVEIKVLEGYFRGEVTACSTGINDKFVLLDSRTSCVMADNHDVQLSRRVIAANPKEKLLLTIVNQDNIVPTCCVTQTIGFTPNINGSEVTQKMVVKVTWSLMVVRW</sequence>
<protein>
    <recommendedName>
        <fullName evidence="1">DUF6598 domain-containing protein</fullName>
    </recommendedName>
</protein>
<reference evidence="3" key="2">
    <citation type="submission" date="2013-12" db="EMBL/GenBank/DDBJ databases">
        <authorList>
            <person name="Yu Y."/>
            <person name="Lee S."/>
            <person name="de Baynast K."/>
            <person name="Wissotski M."/>
            <person name="Liu L."/>
            <person name="Talag J."/>
            <person name="Goicoechea J."/>
            <person name="Angelova A."/>
            <person name="Jetty R."/>
            <person name="Kudrna D."/>
            <person name="Golser W."/>
            <person name="Rivera L."/>
            <person name="Zhang J."/>
            <person name="Wing R."/>
        </authorList>
    </citation>
    <scope>NUCLEOTIDE SEQUENCE</scope>
</reference>
<evidence type="ECO:0000313" key="2">
    <source>
        <dbReference type="EnsemblPlants" id="LPERR05G00670.1"/>
    </source>
</evidence>
<feature type="domain" description="DUF6598" evidence="1">
    <location>
        <begin position="385"/>
        <end position="609"/>
    </location>
</feature>
<proteinExistence type="predicted"/>
<dbReference type="eggNOG" id="ENOG502R54Z">
    <property type="taxonomic scope" value="Eukaryota"/>
</dbReference>
<evidence type="ECO:0000259" key="1">
    <source>
        <dbReference type="Pfam" id="PF20241"/>
    </source>
</evidence>
<accession>A0A0D9WBX4</accession>
<dbReference type="EnsemblPlants" id="LPERR05G00670.1">
    <property type="protein sequence ID" value="LPERR05G00670.1"/>
    <property type="gene ID" value="LPERR05G00670"/>
</dbReference>
<evidence type="ECO:0000313" key="3">
    <source>
        <dbReference type="Proteomes" id="UP000032180"/>
    </source>
</evidence>